<evidence type="ECO:0000256" key="1">
    <source>
        <dbReference type="SAM" id="Phobius"/>
    </source>
</evidence>
<dbReference type="EMBL" id="FR695877">
    <property type="protein sequence ID" value="CBX31014.1"/>
    <property type="molecule type" value="Genomic_DNA"/>
</dbReference>
<accession>E1YLN1</accession>
<evidence type="ECO:0000313" key="2">
    <source>
        <dbReference type="EMBL" id="CBX31014.1"/>
    </source>
</evidence>
<proteinExistence type="predicted"/>
<dbReference type="AlphaFoldDB" id="E1YLN1"/>
<sequence length="58" mass="6865">MPLKITPASFLIFIVLSFLYKTVWLWLSRITQKLPWKIIKQLIMKPGLVLLINKLLKN</sequence>
<keyword evidence="1" id="KW-0472">Membrane</keyword>
<feature type="transmembrane region" description="Helical" evidence="1">
    <location>
        <begin position="6"/>
        <end position="27"/>
    </location>
</feature>
<organism evidence="2">
    <name type="scientific">uncultured Desulfobacterium sp</name>
    <dbReference type="NCBI Taxonomy" id="201089"/>
    <lineage>
        <taxon>Bacteria</taxon>
        <taxon>Pseudomonadati</taxon>
        <taxon>Thermodesulfobacteriota</taxon>
        <taxon>Desulfobacteria</taxon>
        <taxon>Desulfobacterales</taxon>
        <taxon>Desulfobacteriaceae</taxon>
        <taxon>Desulfobacterium</taxon>
        <taxon>environmental samples</taxon>
    </lineage>
</organism>
<keyword evidence="1" id="KW-0812">Transmembrane</keyword>
<name>E1YLN1_9BACT</name>
<gene>
    <name evidence="2" type="ORF">N47_E45260</name>
</gene>
<keyword evidence="1" id="KW-1133">Transmembrane helix</keyword>
<protein>
    <submittedName>
        <fullName evidence="2">Uncharacterized protein</fullName>
    </submittedName>
</protein>
<reference evidence="2" key="1">
    <citation type="journal article" date="2011" name="Environ. Microbiol.">
        <title>Genomic insights into the metabolic potential of the polycyclic aromatic hydrocarbon degrading sulfate-reducing Deltaproteobacterium N47.</title>
        <authorList>
            <person name="Bergmann F."/>
            <person name="Selesi D."/>
            <person name="Weinmaier T."/>
            <person name="Tischler P."/>
            <person name="Rattei T."/>
            <person name="Meckenstock R.U."/>
        </authorList>
    </citation>
    <scope>NUCLEOTIDE SEQUENCE</scope>
</reference>